<proteinExistence type="predicted"/>
<dbReference type="RefSeq" id="WP_153447610.1">
    <property type="nucleotide sequence ID" value="NZ_CP045699.1"/>
</dbReference>
<feature type="domain" description="GmrSD restriction endonucleases C-terminal" evidence="2">
    <location>
        <begin position="644"/>
        <end position="765"/>
    </location>
</feature>
<reference evidence="3 4" key="1">
    <citation type="submission" date="2019-10" db="EMBL/GenBank/DDBJ databases">
        <title>Vibrio sp. nov., isolated from Coralline algae surface.</title>
        <authorList>
            <person name="Geng Y."/>
            <person name="Zhang X."/>
        </authorList>
    </citation>
    <scope>NUCLEOTIDE SEQUENCE [LARGE SCALE GENOMIC DNA]</scope>
    <source>
        <strain evidence="3 4">SM1977</strain>
    </source>
</reference>
<dbReference type="PANTHER" id="PTHR35149:SF1">
    <property type="entry name" value="DUF5655 DOMAIN-CONTAINING PROTEIN"/>
    <property type="match status" value="1"/>
</dbReference>
<dbReference type="Proteomes" id="UP000348942">
    <property type="component" value="Chromosome 1"/>
</dbReference>
<dbReference type="EMBL" id="CP045699">
    <property type="protein sequence ID" value="QGA65462.1"/>
    <property type="molecule type" value="Genomic_DNA"/>
</dbReference>
<dbReference type="Pfam" id="PF03235">
    <property type="entry name" value="GmrSD_N"/>
    <property type="match status" value="1"/>
</dbReference>
<evidence type="ECO:0000259" key="2">
    <source>
        <dbReference type="Pfam" id="PF07510"/>
    </source>
</evidence>
<evidence type="ECO:0000313" key="3">
    <source>
        <dbReference type="EMBL" id="QGA65462.1"/>
    </source>
</evidence>
<sequence>MASQLDKVFTADPKSVFELFLSKGTVGFYIPAYQREYSWDENNIARLFEDICGGVCSLYEHEDAITFIGTIISILDTDHKTIKPYIHGELPSEVMSVIDGQQRLTTLSLLATCYYQKLVELQYEISSVSKELNSWIQNTVNPVLNRLRQVLEIDRFSSDEKFRYYPKVTRSYADQWSTDSETAQYDSPIASYLFDFLTYIHSEQQFKPKGVFTYELSKNISDENLPKHERVIDNVKSLSKKIDLIINKGGDDTYRFPPIDDILSNDEIQIRLLDKIIPKNLLASIEDISEGERSKFHKIIRLFILVNFFLDRVAVTSVVATNETYAFDMFEALNTTGEPLTAFETFKPKVIDLVGVKAYENSQERTYINYIDETLDKYKKAEDKQNATTRLLKPFRLALEGDSLSKHLSDQRRFLNKAFDSLDSVMSKHDFVKSMYETSIFLKQCWPEKKQDSPNLKCFNGFESKELELCLAMLRDANHSITLGIFVRYFSEYNSSNQTEEDFNKFVSVVQAVTAFFVLWRSTRHGTDGIDNAYRDLMKNGHTHDGTLICKPICFSMNKGTIDLPSVKDLQQALYLKLNDKFKGPICRDTYISRAKNIQTFKNNKALTRFMLLIASDDVVCSSKYSGLVEKGVSGSAPNFNSEKWEYFKTIEHIYPQSKPKGWADCLSEISSEHVIGNLLLLPQYINSSLGKRTWEEKKLILTLLCCKTEEKRNELIDLAKAKSIELSFSTESIAIGSKYMSHVEAASQADDWTNDFVNKRSENIYGLVWDNVIHWLK</sequence>
<dbReference type="PANTHER" id="PTHR35149">
    <property type="entry name" value="SLL5132 PROTEIN"/>
    <property type="match status" value="1"/>
</dbReference>
<dbReference type="InterPro" id="IPR004919">
    <property type="entry name" value="GmrSD_N"/>
</dbReference>
<name>A0A5Q0TEA6_9VIBR</name>
<accession>A0A5Q0TEA6</accession>
<gene>
    <name evidence="3" type="ORF">GFB47_08575</name>
</gene>
<evidence type="ECO:0000259" key="1">
    <source>
        <dbReference type="Pfam" id="PF03235"/>
    </source>
</evidence>
<feature type="domain" description="GmrSD restriction endonucleases N-terminal" evidence="1">
    <location>
        <begin position="20"/>
        <end position="349"/>
    </location>
</feature>
<evidence type="ECO:0000313" key="4">
    <source>
        <dbReference type="Proteomes" id="UP000348942"/>
    </source>
</evidence>
<dbReference type="Pfam" id="PF07510">
    <property type="entry name" value="GmrSD_C"/>
    <property type="match status" value="1"/>
</dbReference>
<dbReference type="AlphaFoldDB" id="A0A5Q0TEA6"/>
<dbReference type="InterPro" id="IPR011089">
    <property type="entry name" value="GmrSD_C"/>
</dbReference>
<protein>
    <submittedName>
        <fullName evidence="3">DUF262 domain-containing protein</fullName>
    </submittedName>
</protein>
<keyword evidence="4" id="KW-1185">Reference proteome</keyword>
<organism evidence="3 4">
    <name type="scientific">Vibrio algicola</name>
    <dbReference type="NCBI Taxonomy" id="2662262"/>
    <lineage>
        <taxon>Bacteria</taxon>
        <taxon>Pseudomonadati</taxon>
        <taxon>Pseudomonadota</taxon>
        <taxon>Gammaproteobacteria</taxon>
        <taxon>Vibrionales</taxon>
        <taxon>Vibrionaceae</taxon>
        <taxon>Vibrio</taxon>
    </lineage>
</organism>